<dbReference type="AlphaFoldDB" id="A0A0D8XTT0"/>
<organism evidence="1 2">
    <name type="scientific">Dictyocaulus viviparus</name>
    <name type="common">Bovine lungworm</name>
    <dbReference type="NCBI Taxonomy" id="29172"/>
    <lineage>
        <taxon>Eukaryota</taxon>
        <taxon>Metazoa</taxon>
        <taxon>Ecdysozoa</taxon>
        <taxon>Nematoda</taxon>
        <taxon>Chromadorea</taxon>
        <taxon>Rhabditida</taxon>
        <taxon>Rhabditina</taxon>
        <taxon>Rhabditomorpha</taxon>
        <taxon>Strongyloidea</taxon>
        <taxon>Metastrongylidae</taxon>
        <taxon>Dictyocaulus</taxon>
    </lineage>
</organism>
<reference evidence="2" key="2">
    <citation type="journal article" date="2016" name="Sci. Rep.">
        <title>Dictyocaulus viviparus genome, variome and transcriptome elucidate lungworm biology and support future intervention.</title>
        <authorList>
            <person name="McNulty S.N."/>
            <person name="Strube C."/>
            <person name="Rosa B.A."/>
            <person name="Martin J.C."/>
            <person name="Tyagi R."/>
            <person name="Choi Y.J."/>
            <person name="Wang Q."/>
            <person name="Hallsworth Pepin K."/>
            <person name="Zhang X."/>
            <person name="Ozersky P."/>
            <person name="Wilson R.K."/>
            <person name="Sternberg P.W."/>
            <person name="Gasser R.B."/>
            <person name="Mitreva M."/>
        </authorList>
    </citation>
    <scope>NUCLEOTIDE SEQUENCE [LARGE SCALE GENOMIC DNA]</scope>
    <source>
        <strain evidence="2">HannoverDv2000</strain>
    </source>
</reference>
<reference evidence="1 2" key="1">
    <citation type="submission" date="2013-11" db="EMBL/GenBank/DDBJ databases">
        <title>Draft genome of the bovine lungworm Dictyocaulus viviparus.</title>
        <authorList>
            <person name="Mitreva M."/>
        </authorList>
    </citation>
    <scope>NUCLEOTIDE SEQUENCE [LARGE SCALE GENOMIC DNA]</scope>
    <source>
        <strain evidence="1 2">HannoverDv2000</strain>
    </source>
</reference>
<dbReference type="OrthoDB" id="10512313at2759"/>
<name>A0A0D8XTT0_DICVI</name>
<dbReference type="Proteomes" id="UP000053766">
    <property type="component" value="Unassembled WGS sequence"/>
</dbReference>
<gene>
    <name evidence="1" type="ORF">DICVIV_05997</name>
</gene>
<evidence type="ECO:0000313" key="1">
    <source>
        <dbReference type="EMBL" id="KJH47930.1"/>
    </source>
</evidence>
<sequence length="79" mass="8790">MNGPPYSEFDKVANVSKPTYKLDQWANKMTSQILKTTREDGETATEANPAENKSPKCLTFVEKQALHENVVITKKSSSS</sequence>
<keyword evidence="2" id="KW-1185">Reference proteome</keyword>
<proteinExistence type="predicted"/>
<evidence type="ECO:0000313" key="2">
    <source>
        <dbReference type="Proteomes" id="UP000053766"/>
    </source>
</evidence>
<accession>A0A0D8XTT0</accession>
<dbReference type="EMBL" id="KN716288">
    <property type="protein sequence ID" value="KJH47930.1"/>
    <property type="molecule type" value="Genomic_DNA"/>
</dbReference>
<protein>
    <submittedName>
        <fullName evidence="1">Uncharacterized protein</fullName>
    </submittedName>
</protein>